<dbReference type="InterPro" id="IPR042175">
    <property type="entry name" value="Cell/Rod_MreC_2"/>
</dbReference>
<evidence type="ECO:0000256" key="4">
    <source>
        <dbReference type="ARBA" id="ARBA00032089"/>
    </source>
</evidence>
<dbReference type="Pfam" id="PF04085">
    <property type="entry name" value="MreC"/>
    <property type="match status" value="1"/>
</dbReference>
<evidence type="ECO:0000256" key="1">
    <source>
        <dbReference type="ARBA" id="ARBA00009369"/>
    </source>
</evidence>
<feature type="domain" description="Rod shape-determining protein MreC beta-barrel core" evidence="7">
    <location>
        <begin position="130"/>
        <end position="282"/>
    </location>
</feature>
<feature type="region of interest" description="Disordered" evidence="5">
    <location>
        <begin position="1"/>
        <end position="31"/>
    </location>
</feature>
<name>A0A849HDN8_9MICO</name>
<keyword evidence="3" id="KW-0133">Cell shape</keyword>
<keyword evidence="9" id="KW-1185">Reference proteome</keyword>
<keyword evidence="6" id="KW-1133">Transmembrane helix</keyword>
<keyword evidence="6" id="KW-0472">Membrane</keyword>
<dbReference type="Gene3D" id="2.40.10.340">
    <property type="entry name" value="Rod shape-determining protein MreC, domain 1"/>
    <property type="match status" value="1"/>
</dbReference>
<proteinExistence type="inferred from homology"/>
<sequence>MPARRRSPRPDSGRPLSPDQPGRWVPGRRPSGRPRQVLAVAALVTVVLAGLDVAGGPGPGALRAAGATVFGPLERVAGGAGAPASDPASRRLDDALAGDRKAAVDARATRVAQLLAAPETKGRSFVPARVVAARAGTTADRVTIDVGSRDGVGEGFAVVAADGVVGRVTAVAPWTSDVVLVGSPELVAAVRVGRDGTLGSVSAGPTAVPGASAPLALKLVERGRAAPGDAVTTLGGTAVGALPEGLRVGTVGRIETSPGSLTATGTVTPTVDRTTLDVVGVLLPTRRTAPRPAVTGGAG</sequence>
<dbReference type="PANTHER" id="PTHR34138:SF1">
    <property type="entry name" value="CELL SHAPE-DETERMINING PROTEIN MREC"/>
    <property type="match status" value="1"/>
</dbReference>
<accession>A0A849HDN8</accession>
<dbReference type="RefSeq" id="WP_171243205.1">
    <property type="nucleotide sequence ID" value="NZ_JABEPQ010000002.1"/>
</dbReference>
<keyword evidence="6" id="KW-0812">Transmembrane</keyword>
<evidence type="ECO:0000256" key="2">
    <source>
        <dbReference type="ARBA" id="ARBA00013855"/>
    </source>
</evidence>
<dbReference type="GO" id="GO:0005886">
    <property type="term" value="C:plasma membrane"/>
    <property type="evidence" value="ECO:0007669"/>
    <property type="project" value="TreeGrafter"/>
</dbReference>
<dbReference type="InterPro" id="IPR055342">
    <property type="entry name" value="MreC_beta-barrel_core"/>
</dbReference>
<organism evidence="8 9">
    <name type="scientific">Knoellia koreensis</name>
    <dbReference type="NCBI Taxonomy" id="2730921"/>
    <lineage>
        <taxon>Bacteria</taxon>
        <taxon>Bacillati</taxon>
        <taxon>Actinomycetota</taxon>
        <taxon>Actinomycetes</taxon>
        <taxon>Micrococcales</taxon>
        <taxon>Intrasporangiaceae</taxon>
        <taxon>Knoellia</taxon>
    </lineage>
</organism>
<dbReference type="Gene3D" id="2.40.10.350">
    <property type="entry name" value="Rod shape-determining protein MreC, domain 2"/>
    <property type="match status" value="1"/>
</dbReference>
<dbReference type="GO" id="GO:0008360">
    <property type="term" value="P:regulation of cell shape"/>
    <property type="evidence" value="ECO:0007669"/>
    <property type="project" value="UniProtKB-KW"/>
</dbReference>
<dbReference type="InterPro" id="IPR042177">
    <property type="entry name" value="Cell/Rod_1"/>
</dbReference>
<reference evidence="8 9" key="1">
    <citation type="submission" date="2020-04" db="EMBL/GenBank/DDBJ databases">
        <title>Knoellia sp. isolate from air conditioner.</title>
        <authorList>
            <person name="Chea S."/>
            <person name="Kim D.-U."/>
        </authorList>
    </citation>
    <scope>NUCLEOTIDE SEQUENCE [LARGE SCALE GENOMIC DNA]</scope>
    <source>
        <strain evidence="8 9">DB2414S</strain>
    </source>
</reference>
<evidence type="ECO:0000313" key="8">
    <source>
        <dbReference type="EMBL" id="NNM46055.1"/>
    </source>
</evidence>
<dbReference type="PANTHER" id="PTHR34138">
    <property type="entry name" value="CELL SHAPE-DETERMINING PROTEIN MREC"/>
    <property type="match status" value="1"/>
</dbReference>
<protein>
    <recommendedName>
        <fullName evidence="2">Cell shape-determining protein MreC</fullName>
    </recommendedName>
    <alternativeName>
        <fullName evidence="4">Cell shape protein MreC</fullName>
    </alternativeName>
</protein>
<evidence type="ECO:0000259" key="7">
    <source>
        <dbReference type="Pfam" id="PF04085"/>
    </source>
</evidence>
<dbReference type="AlphaFoldDB" id="A0A849HDN8"/>
<dbReference type="Proteomes" id="UP000588586">
    <property type="component" value="Unassembled WGS sequence"/>
</dbReference>
<gene>
    <name evidence="8" type="ORF">HJG52_08540</name>
</gene>
<evidence type="ECO:0000256" key="5">
    <source>
        <dbReference type="SAM" id="MobiDB-lite"/>
    </source>
</evidence>
<evidence type="ECO:0000313" key="9">
    <source>
        <dbReference type="Proteomes" id="UP000588586"/>
    </source>
</evidence>
<dbReference type="EMBL" id="JABEPQ010000002">
    <property type="protein sequence ID" value="NNM46055.1"/>
    <property type="molecule type" value="Genomic_DNA"/>
</dbReference>
<comment type="caution">
    <text evidence="8">The sequence shown here is derived from an EMBL/GenBank/DDBJ whole genome shotgun (WGS) entry which is preliminary data.</text>
</comment>
<evidence type="ECO:0000256" key="3">
    <source>
        <dbReference type="ARBA" id="ARBA00022960"/>
    </source>
</evidence>
<evidence type="ECO:0000256" key="6">
    <source>
        <dbReference type="SAM" id="Phobius"/>
    </source>
</evidence>
<comment type="similarity">
    <text evidence="1">Belongs to the MreC family.</text>
</comment>
<feature type="transmembrane region" description="Helical" evidence="6">
    <location>
        <begin position="37"/>
        <end position="55"/>
    </location>
</feature>
<dbReference type="InterPro" id="IPR007221">
    <property type="entry name" value="MreC"/>
</dbReference>